<dbReference type="GO" id="GO:0016491">
    <property type="term" value="F:oxidoreductase activity"/>
    <property type="evidence" value="ECO:0007669"/>
    <property type="project" value="UniProtKB-KW"/>
</dbReference>
<dbReference type="PRINTS" id="PR00081">
    <property type="entry name" value="GDHRDH"/>
</dbReference>
<dbReference type="Pfam" id="PF13561">
    <property type="entry name" value="adh_short_C2"/>
    <property type="match status" value="1"/>
</dbReference>
<dbReference type="PANTHER" id="PTHR43639">
    <property type="entry name" value="OXIDOREDUCTASE, SHORT-CHAIN DEHYDROGENASE/REDUCTASE FAMILY (AFU_ORTHOLOGUE AFUA_5G02870)"/>
    <property type="match status" value="1"/>
</dbReference>
<protein>
    <submittedName>
        <fullName evidence="3">SDR family oxidoreductase</fullName>
    </submittedName>
</protein>
<dbReference type="AlphaFoldDB" id="A0A6L5HTG5"/>
<sequence>MFILMIFVFGRPGRRCEMDTPQVVVMTHALSYAGPGVLAAPSRAPSNVFLCHDPAFVDEVARTQFMQQWPGVLASSASTPEALIEDALQRFSKVDKLISNDVGPALWTPLEEGEAVDLREALETMVVWPYRLLSSAALAMKERGEGRIVLVTSAAPLRPAPGFVVYASARAAASAMARAAAKELAPQGIQINAVAPNFLESAQYYPYDQWSSPQALEQLRERVPMARLGRAIEIGELILFLLSGRTDFVTGEVINFTGGWS</sequence>
<accession>A0A6L5HTG5</accession>
<name>A0A6L5HTG5_9PSED</name>
<keyword evidence="2" id="KW-0560">Oxidoreductase</keyword>
<evidence type="ECO:0000256" key="2">
    <source>
        <dbReference type="ARBA" id="ARBA00023002"/>
    </source>
</evidence>
<evidence type="ECO:0000313" key="3">
    <source>
        <dbReference type="EMBL" id="MQU05745.1"/>
    </source>
</evidence>
<organism evidence="3 4">
    <name type="scientific">Pseudomonas helleri</name>
    <dbReference type="NCBI Taxonomy" id="1608996"/>
    <lineage>
        <taxon>Bacteria</taxon>
        <taxon>Pseudomonadati</taxon>
        <taxon>Pseudomonadota</taxon>
        <taxon>Gammaproteobacteria</taxon>
        <taxon>Pseudomonadales</taxon>
        <taxon>Pseudomonadaceae</taxon>
        <taxon>Pseudomonas</taxon>
    </lineage>
</organism>
<dbReference type="Proteomes" id="UP000478064">
    <property type="component" value="Unassembled WGS sequence"/>
</dbReference>
<comment type="caution">
    <text evidence="3">The sequence shown here is derived from an EMBL/GenBank/DDBJ whole genome shotgun (WGS) entry which is preliminary data.</text>
</comment>
<reference evidence="3 4" key="1">
    <citation type="submission" date="2019-10" db="EMBL/GenBank/DDBJ databases">
        <title>Evaluation of single-gene subtyping targets for Pseudomonas.</title>
        <authorList>
            <person name="Reichler S.J."/>
            <person name="Orsi R.H."/>
            <person name="Wiedmann M."/>
            <person name="Martin N.H."/>
            <person name="Murphy S.I."/>
        </authorList>
    </citation>
    <scope>NUCLEOTIDE SEQUENCE [LARGE SCALE GENOMIC DNA]</scope>
    <source>
        <strain evidence="3 4">FSL R10-1637</strain>
    </source>
</reference>
<dbReference type="InterPro" id="IPR036291">
    <property type="entry name" value="NAD(P)-bd_dom_sf"/>
</dbReference>
<dbReference type="SUPFAM" id="SSF51735">
    <property type="entry name" value="NAD(P)-binding Rossmann-fold domains"/>
    <property type="match status" value="1"/>
</dbReference>
<evidence type="ECO:0000313" key="4">
    <source>
        <dbReference type="Proteomes" id="UP000478064"/>
    </source>
</evidence>
<proteinExistence type="inferred from homology"/>
<gene>
    <name evidence="3" type="ORF">GHO27_08590</name>
</gene>
<dbReference type="EMBL" id="WIVU01000012">
    <property type="protein sequence ID" value="MQU05745.1"/>
    <property type="molecule type" value="Genomic_DNA"/>
</dbReference>
<dbReference type="PANTHER" id="PTHR43639:SF1">
    <property type="entry name" value="SHORT-CHAIN DEHYDROGENASE_REDUCTASE FAMILY PROTEIN"/>
    <property type="match status" value="1"/>
</dbReference>
<dbReference type="Gene3D" id="3.40.50.720">
    <property type="entry name" value="NAD(P)-binding Rossmann-like Domain"/>
    <property type="match status" value="1"/>
</dbReference>
<dbReference type="InterPro" id="IPR002347">
    <property type="entry name" value="SDR_fam"/>
</dbReference>
<evidence type="ECO:0000256" key="1">
    <source>
        <dbReference type="ARBA" id="ARBA00006484"/>
    </source>
</evidence>
<comment type="similarity">
    <text evidence="1">Belongs to the short-chain dehydrogenases/reductases (SDR) family.</text>
</comment>